<protein>
    <submittedName>
        <fullName evidence="4">LuxR family transcriptional regulator</fullName>
    </submittedName>
</protein>
<evidence type="ECO:0000313" key="4">
    <source>
        <dbReference type="EMBL" id="GAA1745199.1"/>
    </source>
</evidence>
<dbReference type="Gene3D" id="1.10.10.10">
    <property type="entry name" value="Winged helix-like DNA-binding domain superfamily/Winged helix DNA-binding domain"/>
    <property type="match status" value="1"/>
</dbReference>
<dbReference type="Gene3D" id="3.40.50.300">
    <property type="entry name" value="P-loop containing nucleotide triphosphate hydrolases"/>
    <property type="match status" value="1"/>
</dbReference>
<dbReference type="InterPro" id="IPR000792">
    <property type="entry name" value="Tscrpt_reg_LuxR_C"/>
</dbReference>
<feature type="domain" description="HTH luxR-type" evidence="3">
    <location>
        <begin position="824"/>
        <end position="889"/>
    </location>
</feature>
<dbReference type="SMART" id="SM00382">
    <property type="entry name" value="AAA"/>
    <property type="match status" value="1"/>
</dbReference>
<dbReference type="PRINTS" id="PR00038">
    <property type="entry name" value="HTHLUXR"/>
</dbReference>
<dbReference type="RefSeq" id="WP_344078335.1">
    <property type="nucleotide sequence ID" value="NZ_BAAALS010000005.1"/>
</dbReference>
<dbReference type="PANTHER" id="PTHR16305:SF35">
    <property type="entry name" value="TRANSCRIPTIONAL ACTIVATOR DOMAIN"/>
    <property type="match status" value="1"/>
</dbReference>
<dbReference type="SMART" id="SM00421">
    <property type="entry name" value="HTH_LUXR"/>
    <property type="match status" value="1"/>
</dbReference>
<evidence type="ECO:0000313" key="5">
    <source>
        <dbReference type="Proteomes" id="UP001500655"/>
    </source>
</evidence>
<dbReference type="PANTHER" id="PTHR16305">
    <property type="entry name" value="TESTICULAR SOLUBLE ADENYLYL CYCLASE"/>
    <property type="match status" value="1"/>
</dbReference>
<dbReference type="InterPro" id="IPR027417">
    <property type="entry name" value="P-loop_NTPase"/>
</dbReference>
<dbReference type="SUPFAM" id="SSF52540">
    <property type="entry name" value="P-loop containing nucleoside triphosphate hydrolases"/>
    <property type="match status" value="1"/>
</dbReference>
<dbReference type="InterPro" id="IPR041664">
    <property type="entry name" value="AAA_16"/>
</dbReference>
<accession>A0ABP4W1P5</accession>
<reference evidence="5" key="1">
    <citation type="journal article" date="2019" name="Int. J. Syst. Evol. Microbiol.">
        <title>The Global Catalogue of Microorganisms (GCM) 10K type strain sequencing project: providing services to taxonomists for standard genome sequencing and annotation.</title>
        <authorList>
            <consortium name="The Broad Institute Genomics Platform"/>
            <consortium name="The Broad Institute Genome Sequencing Center for Infectious Disease"/>
            <person name="Wu L."/>
            <person name="Ma J."/>
        </authorList>
    </citation>
    <scope>NUCLEOTIDE SEQUENCE [LARGE SCALE GENOMIC DNA]</scope>
    <source>
        <strain evidence="5">JCM 13249</strain>
    </source>
</reference>
<dbReference type="Pfam" id="PF00196">
    <property type="entry name" value="GerE"/>
    <property type="match status" value="1"/>
</dbReference>
<evidence type="ECO:0000256" key="2">
    <source>
        <dbReference type="ARBA" id="ARBA00022840"/>
    </source>
</evidence>
<dbReference type="Proteomes" id="UP001500655">
    <property type="component" value="Unassembled WGS sequence"/>
</dbReference>
<keyword evidence="5" id="KW-1185">Reference proteome</keyword>
<sequence length="892" mass="94622">MPEPASMALHGRAAEWAAVASVLAAARDRAGAAVVLVGPVGTGKSALLAAAVAQARSDGFVVVSSTGSPNETDLPYAGLRRLLDGPATDGARDAEAALASLRDLGAKRPVLVVVDDVHHLDRPSVNALSYVARRLAGSAIGMVFAVDPDGADLLDRSVPRRTLPPLDAPAGRALLDDLVPGLAGDVADALLTVAGGNPLALSELARSLSPGQARGEEVPPVTLPPDSRVRAAYRRRLDRLPPAARWLTLLVAADEEISVHELAEAAGRAGLAPLDEAVAAGIVRVAGNRVLITDPLERQVAYHDAGLAERFAAHRILAQVTAGGANRLRHLMHRAAAAEGRDARLAGRLARAARAGPPVLSSAAFECVANLSRRPREAAKALVMAARQAWLGGQPSRARVLLHRARATDLPADVRGWAQALEGEIELRAGTTTRARNLLLSAASTLSRDGSELTLDTLILAGEAMTVAGHHADFIELANVVAALHLPGGRPEATFLQAYAHGQAASYSGDLTGAEAPLRQVIELAAQLSSPTASVRAAVAATLLGDPVRAHQLASQAIGQATSRGSAAVVPQALEIISFSEFAVGRNLMAAEVAVEGLRAARATGQESLANSFLATLAVLAAMDGDRATCHARLRQLRPTPVDGEMSQTEAFSRWALGIIELFDGHYQAGLEWLRPLMCDDDQMRGNTMIRIPATLALIEAATRCAEHQLARDKLYILDVWVERSRTAPWLALACRSHALVAADDAEAERYFEEALRQHLAAGSDHGLARTELLYGQHLRRVRRRGAAREHLRVALSTFEQLGATRLAVRARAELRAAGDRVEPAGPTGALTPQQQQIADLVAMGATNTEIAARLFLSRRTVEHHLGNIYQRLGIRSRVDLARYRKDEHRDP</sequence>
<keyword evidence="1" id="KW-0547">Nucleotide-binding</keyword>
<keyword evidence="2" id="KW-0067">ATP-binding</keyword>
<dbReference type="PRINTS" id="PR00364">
    <property type="entry name" value="DISEASERSIST"/>
</dbReference>
<dbReference type="Pfam" id="PF13191">
    <property type="entry name" value="AAA_16"/>
    <property type="match status" value="1"/>
</dbReference>
<dbReference type="InterPro" id="IPR036388">
    <property type="entry name" value="WH-like_DNA-bd_sf"/>
</dbReference>
<dbReference type="SUPFAM" id="SSF46894">
    <property type="entry name" value="C-terminal effector domain of the bipartite response regulators"/>
    <property type="match status" value="1"/>
</dbReference>
<dbReference type="PROSITE" id="PS50043">
    <property type="entry name" value="HTH_LUXR_2"/>
    <property type="match status" value="1"/>
</dbReference>
<organism evidence="4 5">
    <name type="scientific">Luedemannella helvata</name>
    <dbReference type="NCBI Taxonomy" id="349315"/>
    <lineage>
        <taxon>Bacteria</taxon>
        <taxon>Bacillati</taxon>
        <taxon>Actinomycetota</taxon>
        <taxon>Actinomycetes</taxon>
        <taxon>Micromonosporales</taxon>
        <taxon>Micromonosporaceae</taxon>
        <taxon>Luedemannella</taxon>
    </lineage>
</organism>
<dbReference type="InterPro" id="IPR003593">
    <property type="entry name" value="AAA+_ATPase"/>
</dbReference>
<gene>
    <name evidence="4" type="ORF">GCM10009681_15180</name>
</gene>
<proteinExistence type="predicted"/>
<name>A0ABP4W1P5_9ACTN</name>
<dbReference type="EMBL" id="BAAALS010000005">
    <property type="protein sequence ID" value="GAA1745199.1"/>
    <property type="molecule type" value="Genomic_DNA"/>
</dbReference>
<evidence type="ECO:0000256" key="1">
    <source>
        <dbReference type="ARBA" id="ARBA00022741"/>
    </source>
</evidence>
<dbReference type="PROSITE" id="PS00622">
    <property type="entry name" value="HTH_LUXR_1"/>
    <property type="match status" value="1"/>
</dbReference>
<dbReference type="InterPro" id="IPR016032">
    <property type="entry name" value="Sig_transdc_resp-reg_C-effctor"/>
</dbReference>
<evidence type="ECO:0000259" key="3">
    <source>
        <dbReference type="PROSITE" id="PS50043"/>
    </source>
</evidence>
<comment type="caution">
    <text evidence="4">The sequence shown here is derived from an EMBL/GenBank/DDBJ whole genome shotgun (WGS) entry which is preliminary data.</text>
</comment>
<dbReference type="CDD" id="cd06170">
    <property type="entry name" value="LuxR_C_like"/>
    <property type="match status" value="1"/>
</dbReference>